<dbReference type="GO" id="GO:0032153">
    <property type="term" value="C:cell division site"/>
    <property type="evidence" value="ECO:0007669"/>
    <property type="project" value="TreeGrafter"/>
</dbReference>
<dbReference type="InterPro" id="IPR050570">
    <property type="entry name" value="Cell_wall_metabolism_enzyme"/>
</dbReference>
<reference evidence="3" key="1">
    <citation type="submission" date="2017-02" db="EMBL/GenBank/DDBJ databases">
        <title>Novel co-symbiosis in the unique lucinid bivalve Phacoides pectinatus.</title>
        <authorList>
            <person name="Lim S.J."/>
            <person name="Davis B.G."/>
            <person name="Gill D.E."/>
            <person name="Engel A.S."/>
            <person name="Anderson L.C."/>
            <person name="Campbell B.J."/>
        </authorList>
    </citation>
    <scope>NUCLEOTIDE SEQUENCE [LARGE SCALE GENOMIC DNA]</scope>
    <source>
        <strain evidence="3">LUC13016_P6</strain>
    </source>
</reference>
<dbReference type="Pfam" id="PF01551">
    <property type="entry name" value="Peptidase_M23"/>
    <property type="match status" value="1"/>
</dbReference>
<feature type="domain" description="M23ase beta-sheet core" evidence="2">
    <location>
        <begin position="22"/>
        <end position="115"/>
    </location>
</feature>
<dbReference type="GO" id="GO:0009279">
    <property type="term" value="C:cell outer membrane"/>
    <property type="evidence" value="ECO:0007669"/>
    <property type="project" value="TreeGrafter"/>
</dbReference>
<dbReference type="InterPro" id="IPR011055">
    <property type="entry name" value="Dup_hybrid_motif"/>
</dbReference>
<comment type="caution">
    <text evidence="3">The sequence shown here is derived from an EMBL/GenBank/DDBJ whole genome shotgun (WGS) entry which is preliminary data.</text>
</comment>
<evidence type="ECO:0000313" key="4">
    <source>
        <dbReference type="Proteomes" id="UP000243361"/>
    </source>
</evidence>
<organism evidence="3 4">
    <name type="scientific">Candidatus Sedimenticola endophacoides</name>
    <dbReference type="NCBI Taxonomy" id="2548426"/>
    <lineage>
        <taxon>Bacteria</taxon>
        <taxon>Pseudomonadati</taxon>
        <taxon>Pseudomonadota</taxon>
        <taxon>Gammaproteobacteria</taxon>
        <taxon>Chromatiales</taxon>
        <taxon>Sedimenticolaceae</taxon>
        <taxon>Sedimenticola</taxon>
    </lineage>
</organism>
<dbReference type="PANTHER" id="PTHR21666">
    <property type="entry name" value="PEPTIDASE-RELATED"/>
    <property type="match status" value="1"/>
</dbReference>
<accession>A0A657PQU5</accession>
<proteinExistence type="inferred from homology"/>
<dbReference type="Gene3D" id="2.70.70.10">
    <property type="entry name" value="Glucose Permease (Domain IIA)"/>
    <property type="match status" value="1"/>
</dbReference>
<dbReference type="InterPro" id="IPR016047">
    <property type="entry name" value="M23ase_b-sheet_dom"/>
</dbReference>
<keyword evidence="4" id="KW-1185">Reference proteome</keyword>
<dbReference type="AlphaFoldDB" id="A0A657PQU5"/>
<evidence type="ECO:0000313" key="3">
    <source>
        <dbReference type="EMBL" id="OQX37773.1"/>
    </source>
</evidence>
<protein>
    <recommendedName>
        <fullName evidence="2">M23ase beta-sheet core domain-containing protein</fullName>
    </recommendedName>
</protein>
<dbReference type="GO" id="GO:0004222">
    <property type="term" value="F:metalloendopeptidase activity"/>
    <property type="evidence" value="ECO:0007669"/>
    <property type="project" value="TreeGrafter"/>
</dbReference>
<dbReference type="CDD" id="cd12797">
    <property type="entry name" value="M23_peptidase"/>
    <property type="match status" value="1"/>
</dbReference>
<gene>
    <name evidence="3" type="ORF">B0D84_00255</name>
</gene>
<comment type="similarity">
    <text evidence="1">Belongs to the E.coli NlpD/Haemophilus LppB family.</text>
</comment>
<sequence>MQWLWPTQGTLLERFDPSDVTRKGIKIGGSAGQAVKAAEAGDVVYAGSGLLGYGRLIIIKHNQNYLSAYGHNRKLLVKEGDRVAKGARIAEMGSKGTGGAMLHFEIRRNGVPMDPLKVVRPSS</sequence>
<evidence type="ECO:0000259" key="2">
    <source>
        <dbReference type="Pfam" id="PF01551"/>
    </source>
</evidence>
<dbReference type="PANTHER" id="PTHR21666:SF263">
    <property type="entry name" value="MUREIN HYDROLASE ACTIVATOR NLPD"/>
    <property type="match status" value="1"/>
</dbReference>
<dbReference type="Proteomes" id="UP000243361">
    <property type="component" value="Unassembled WGS sequence"/>
</dbReference>
<evidence type="ECO:0000256" key="1">
    <source>
        <dbReference type="ARBA" id="ARBA00038420"/>
    </source>
</evidence>
<name>A0A657PQU5_9GAMM</name>
<dbReference type="EMBL" id="MUIE01000028">
    <property type="protein sequence ID" value="OQX37773.1"/>
    <property type="molecule type" value="Genomic_DNA"/>
</dbReference>
<dbReference type="SUPFAM" id="SSF51261">
    <property type="entry name" value="Duplicated hybrid motif"/>
    <property type="match status" value="1"/>
</dbReference>